<evidence type="ECO:0000256" key="4">
    <source>
        <dbReference type="ARBA" id="ARBA00023161"/>
    </source>
</evidence>
<evidence type="ECO:0000259" key="9">
    <source>
        <dbReference type="Pfam" id="PF13638"/>
    </source>
</evidence>
<proteinExistence type="predicted"/>
<gene>
    <name evidence="10" type="ORF">ABEB36_013436</name>
</gene>
<dbReference type="Gene3D" id="1.25.40.10">
    <property type="entry name" value="Tetratricopeptide repeat domain"/>
    <property type="match status" value="1"/>
</dbReference>
<dbReference type="AlphaFoldDB" id="A0ABD1EA30"/>
<feature type="domain" description="DNA/RNA-binding" evidence="7">
    <location>
        <begin position="193"/>
        <end position="404"/>
    </location>
</feature>
<keyword evidence="4" id="KW-0866">Nonsense-mediated mRNA decay</keyword>
<sequence>MKKSHNPTDVQQKASQELTKKLYRTITEQAKRLDDARSCVRNISDLFVPLLQLQRRKFCDYCDKLIFSDPLLYGHKGEELLWRKGFYEVISTAKKLKKKEYTSQEISNIRAHIYAGIGFYHHMLLKLTLQFRIPLKNIIDFHMILDDTNEIPEVSEDLKNWAQQSIHQCLIYLGDLSRYQLELQNVSSDSSLATRYYLQAISFRPDFGMPHNQMGTMAMNQNLYLDAVYHYLHCLACKFPFEGTTNNLQSLFEKNSKFIEQLPQIEDEEDPDCIIELEKSENIKRFIARCLLLIDIWYFNKKVPNVYSLCHQTYKNLEECLAYGKPTVSESGESATADIDSLDSEPSYLSGQMIFRIILICLLTIAKLHSTNSPSLSTLIAFTLGIYSQIIQKLSNHIEQAVLNYPLSEEHKRPNGLLKDVMNIGRKKSNLKIRRRKTLKIESDEESDLSENDQISDYTSSDNESFISDNEDVLLDSSDEEVEADKDISNKNIINGLKSNEEDKSFILRKVQKMDANVMLEIINEEGLMQSIRLVNDWLKSDEEIIKSCANTTGTLIRQMVHLINLININSSSLKMLNINFKVSEIVRKENKIPLAEDVILKGIKTFESVQSNYNWDYMLNKSLSTKEETIIRLIKLLSFGKLLSKLEETQVSFDEQKNLFVCDLKEKPQEDRVSAAALMEELEKQETNRTPSKITLINGDNGGQINKMKHMGQLWLAAEVRALESRVGGTKMALSPYLVLDADALIKNTHMVKQLVFSRQFILLVPAAVVSALDDFKKEKIEARDAIRWLESQFHKGNRFFRAQRPHERTPIPFMKYPKKKDKEMHIFIQIIECCHYLAEQQKGASNVVTLLIGGNQMIFANGENKDFSYAGLTKSAGVVMEPIAVFYGKWKKSKGNNR</sequence>
<evidence type="ECO:0000256" key="1">
    <source>
        <dbReference type="ARBA" id="ARBA00004123"/>
    </source>
</evidence>
<dbReference type="Gene3D" id="3.40.50.1010">
    <property type="entry name" value="5'-nuclease"/>
    <property type="match status" value="1"/>
</dbReference>
<dbReference type="GO" id="GO:0005634">
    <property type="term" value="C:nucleus"/>
    <property type="evidence" value="ECO:0007669"/>
    <property type="project" value="UniProtKB-SubCell"/>
</dbReference>
<name>A0ABD1EA30_HYPHA</name>
<dbReference type="InterPro" id="IPR011990">
    <property type="entry name" value="TPR-like_helical_dom_sf"/>
</dbReference>
<dbReference type="GO" id="GO:0005737">
    <property type="term" value="C:cytoplasm"/>
    <property type="evidence" value="ECO:0007669"/>
    <property type="project" value="UniProtKB-SubCell"/>
</dbReference>
<evidence type="ECO:0000313" key="11">
    <source>
        <dbReference type="Proteomes" id="UP001566132"/>
    </source>
</evidence>
<keyword evidence="5" id="KW-0539">Nucleus</keyword>
<comment type="caution">
    <text evidence="10">The sequence shown here is derived from an EMBL/GenBank/DDBJ whole genome shotgun (WGS) entry which is preliminary data.</text>
</comment>
<dbReference type="FunFam" id="3.40.50.1010:FF:000033">
    <property type="entry name" value="Blast:Protein SMG5"/>
    <property type="match status" value="1"/>
</dbReference>
<keyword evidence="3" id="KW-0963">Cytoplasm</keyword>
<dbReference type="InterPro" id="IPR018834">
    <property type="entry name" value="DNA/RNA-bd_Est1-type"/>
</dbReference>
<organism evidence="10 11">
    <name type="scientific">Hypothenemus hampei</name>
    <name type="common">Coffee berry borer</name>
    <dbReference type="NCBI Taxonomy" id="57062"/>
    <lineage>
        <taxon>Eukaryota</taxon>
        <taxon>Metazoa</taxon>
        <taxon>Ecdysozoa</taxon>
        <taxon>Arthropoda</taxon>
        <taxon>Hexapoda</taxon>
        <taxon>Insecta</taxon>
        <taxon>Pterygota</taxon>
        <taxon>Neoptera</taxon>
        <taxon>Endopterygota</taxon>
        <taxon>Coleoptera</taxon>
        <taxon>Polyphaga</taxon>
        <taxon>Cucujiformia</taxon>
        <taxon>Curculionidae</taxon>
        <taxon>Scolytinae</taxon>
        <taxon>Hypothenemus</taxon>
    </lineage>
</organism>
<keyword evidence="11" id="KW-1185">Reference proteome</keyword>
<dbReference type="PANTHER" id="PTHR15696">
    <property type="entry name" value="SMG-7 SUPPRESSOR WITH MORPHOLOGICAL EFFECT ON GENITALIA PROTEIN 7"/>
    <property type="match status" value="1"/>
</dbReference>
<dbReference type="InterPro" id="IPR019458">
    <property type="entry name" value="Est1-like_N"/>
</dbReference>
<feature type="domain" description="PIN" evidence="9">
    <location>
        <begin position="739"/>
        <end position="848"/>
    </location>
</feature>
<dbReference type="Pfam" id="PF10373">
    <property type="entry name" value="EST1_DNA_bind"/>
    <property type="match status" value="1"/>
</dbReference>
<dbReference type="Pfam" id="PF10374">
    <property type="entry name" value="EST1"/>
    <property type="match status" value="1"/>
</dbReference>
<evidence type="ECO:0000259" key="7">
    <source>
        <dbReference type="Pfam" id="PF10373"/>
    </source>
</evidence>
<dbReference type="InterPro" id="IPR045153">
    <property type="entry name" value="Est1/Ebs1-like"/>
</dbReference>
<feature type="compositionally biased region" description="Polar residues" evidence="6">
    <location>
        <begin position="455"/>
        <end position="464"/>
    </location>
</feature>
<comment type="subcellular location">
    <subcellularLocation>
        <location evidence="2">Cytoplasm</location>
    </subcellularLocation>
    <subcellularLocation>
        <location evidence="1">Nucleus</location>
    </subcellularLocation>
</comment>
<evidence type="ECO:0008006" key="12">
    <source>
        <dbReference type="Google" id="ProtNLM"/>
    </source>
</evidence>
<evidence type="ECO:0000256" key="5">
    <source>
        <dbReference type="ARBA" id="ARBA00023242"/>
    </source>
</evidence>
<evidence type="ECO:0000256" key="6">
    <source>
        <dbReference type="SAM" id="MobiDB-lite"/>
    </source>
</evidence>
<evidence type="ECO:0000256" key="2">
    <source>
        <dbReference type="ARBA" id="ARBA00004496"/>
    </source>
</evidence>
<dbReference type="CDD" id="cd09884">
    <property type="entry name" value="PIN_Smg5-like"/>
    <property type="match status" value="1"/>
</dbReference>
<dbReference type="EMBL" id="JBDJPC010000010">
    <property type="protein sequence ID" value="KAL1490802.1"/>
    <property type="molecule type" value="Genomic_DNA"/>
</dbReference>
<reference evidence="10 11" key="1">
    <citation type="submission" date="2024-05" db="EMBL/GenBank/DDBJ databases">
        <title>Genetic variation in Jamaican populations of the coffee berry borer (Hypothenemus hampei).</title>
        <authorList>
            <person name="Errbii M."/>
            <person name="Myrie A."/>
        </authorList>
    </citation>
    <scope>NUCLEOTIDE SEQUENCE [LARGE SCALE GENOMIC DNA]</scope>
    <source>
        <strain evidence="10">JA-Hopewell-2020-01-JO</strain>
        <tissue evidence="10">Whole body</tissue>
    </source>
</reference>
<accession>A0ABD1EA30</accession>
<feature type="region of interest" description="Disordered" evidence="6">
    <location>
        <begin position="442"/>
        <end position="464"/>
    </location>
</feature>
<dbReference type="SUPFAM" id="SSF48452">
    <property type="entry name" value="TPR-like"/>
    <property type="match status" value="1"/>
</dbReference>
<dbReference type="InterPro" id="IPR002716">
    <property type="entry name" value="PIN_dom"/>
</dbReference>
<dbReference type="Proteomes" id="UP001566132">
    <property type="component" value="Unassembled WGS sequence"/>
</dbReference>
<evidence type="ECO:0000259" key="8">
    <source>
        <dbReference type="Pfam" id="PF10374"/>
    </source>
</evidence>
<dbReference type="GO" id="GO:0000184">
    <property type="term" value="P:nuclear-transcribed mRNA catabolic process, nonsense-mediated decay"/>
    <property type="evidence" value="ECO:0007669"/>
    <property type="project" value="UniProtKB-KW"/>
</dbReference>
<dbReference type="Pfam" id="PF13638">
    <property type="entry name" value="PIN_4"/>
    <property type="match status" value="1"/>
</dbReference>
<evidence type="ECO:0000313" key="10">
    <source>
        <dbReference type="EMBL" id="KAL1490802.1"/>
    </source>
</evidence>
<evidence type="ECO:0000256" key="3">
    <source>
        <dbReference type="ARBA" id="ARBA00022490"/>
    </source>
</evidence>
<feature type="domain" description="Telomerase activating protein Est1-like N-terminal" evidence="8">
    <location>
        <begin position="78"/>
        <end position="182"/>
    </location>
</feature>
<protein>
    <recommendedName>
        <fullName evidence="12">Protein SMG5</fullName>
    </recommendedName>
</protein>
<dbReference type="PANTHER" id="PTHR15696:SF7">
    <property type="entry name" value="NONSENSE-MEDIATED MRNA DECAY FACTOR"/>
    <property type="match status" value="1"/>
</dbReference>